<dbReference type="EMBL" id="NFHO01000003">
    <property type="protein sequence ID" value="OUN43773.1"/>
    <property type="molecule type" value="Genomic_DNA"/>
</dbReference>
<protein>
    <recommendedName>
        <fullName evidence="3">Minor capsid protein</fullName>
    </recommendedName>
</protein>
<accession>A0A1Y3U4S2</accession>
<dbReference type="Pfam" id="PF11114">
    <property type="entry name" value="Minor_capsid_2"/>
    <property type="match status" value="1"/>
</dbReference>
<gene>
    <name evidence="1" type="ORF">B5G21_03545</name>
</gene>
<organism evidence="1 2">
    <name type="scientific">Enorma massiliensis</name>
    <dbReference type="NCBI Taxonomy" id="1472761"/>
    <lineage>
        <taxon>Bacteria</taxon>
        <taxon>Bacillati</taxon>
        <taxon>Actinomycetota</taxon>
        <taxon>Coriobacteriia</taxon>
        <taxon>Coriobacteriales</taxon>
        <taxon>Coriobacteriaceae</taxon>
        <taxon>Enorma</taxon>
    </lineage>
</organism>
<dbReference type="InterPro" id="IPR021080">
    <property type="entry name" value="Minor_capsid_protein"/>
</dbReference>
<dbReference type="RefSeq" id="WP_087186069.1">
    <property type="nucleotide sequence ID" value="NZ_NFHO01000003.1"/>
</dbReference>
<evidence type="ECO:0000313" key="2">
    <source>
        <dbReference type="Proteomes" id="UP000196560"/>
    </source>
</evidence>
<evidence type="ECO:0000313" key="1">
    <source>
        <dbReference type="EMBL" id="OUN43773.1"/>
    </source>
</evidence>
<dbReference type="Proteomes" id="UP000196560">
    <property type="component" value="Unassembled WGS sequence"/>
</dbReference>
<name>A0A1Y3U4S2_9ACTN</name>
<dbReference type="AlphaFoldDB" id="A0A1Y3U4S2"/>
<sequence length="127" mass="14086">MRLRVKSVDVAGAQGAVERASAAALGVTAENVESDTRPYVPFDTGALQGSARTWTSADGGRAYLEYGGDADTGRYAREQYYNTHNHSTRQNDLHAPRASDHWFERSKADNGERWAKMHAAEMRRQLS</sequence>
<proteinExistence type="predicted"/>
<reference evidence="2" key="1">
    <citation type="submission" date="2017-04" db="EMBL/GenBank/DDBJ databases">
        <title>Function of individual gut microbiota members based on whole genome sequencing of pure cultures obtained from chicken caecum.</title>
        <authorList>
            <person name="Medvecky M."/>
            <person name="Cejkova D."/>
            <person name="Polansky O."/>
            <person name="Karasova D."/>
            <person name="Kubasova T."/>
            <person name="Cizek A."/>
            <person name="Rychlik I."/>
        </authorList>
    </citation>
    <scope>NUCLEOTIDE SEQUENCE [LARGE SCALE GENOMIC DNA]</scope>
    <source>
        <strain evidence="2">An70</strain>
    </source>
</reference>
<comment type="caution">
    <text evidence="1">The sequence shown here is derived from an EMBL/GenBank/DDBJ whole genome shotgun (WGS) entry which is preliminary data.</text>
</comment>
<evidence type="ECO:0008006" key="3">
    <source>
        <dbReference type="Google" id="ProtNLM"/>
    </source>
</evidence>
<keyword evidence="2" id="KW-1185">Reference proteome</keyword>